<dbReference type="GO" id="GO:0006310">
    <property type="term" value="P:DNA recombination"/>
    <property type="evidence" value="ECO:0007669"/>
    <property type="project" value="UniProtKB-KW"/>
</dbReference>
<accession>A0A1Z8AJU7</accession>
<dbReference type="InterPro" id="IPR011010">
    <property type="entry name" value="DNA_brk_join_enz"/>
</dbReference>
<proteinExistence type="inferred from homology"/>
<dbReference type="PROSITE" id="PS51898">
    <property type="entry name" value="TYR_RECOMBINASE"/>
    <property type="match status" value="1"/>
</dbReference>
<evidence type="ECO:0000256" key="1">
    <source>
        <dbReference type="ARBA" id="ARBA00008857"/>
    </source>
</evidence>
<protein>
    <recommendedName>
        <fullName evidence="10">Integrase</fullName>
    </recommendedName>
</protein>
<evidence type="ECO:0008006" key="10">
    <source>
        <dbReference type="Google" id="ProtNLM"/>
    </source>
</evidence>
<evidence type="ECO:0000313" key="9">
    <source>
        <dbReference type="Proteomes" id="UP000196102"/>
    </source>
</evidence>
<dbReference type="InterPro" id="IPR004107">
    <property type="entry name" value="Integrase_SAM-like_N"/>
</dbReference>
<dbReference type="RefSeq" id="WP_303687831.1">
    <property type="nucleotide sequence ID" value="NZ_CAJXYO010000085.1"/>
</dbReference>
<comment type="caution">
    <text evidence="8">The sequence shown here is derived from an EMBL/GenBank/DDBJ whole genome shotgun (WGS) entry which is preliminary data.</text>
</comment>
<feature type="domain" description="Tyr recombinase" evidence="6">
    <location>
        <begin position="184"/>
        <end position="356"/>
    </location>
</feature>
<dbReference type="Pfam" id="PF13495">
    <property type="entry name" value="Phage_int_SAM_4"/>
    <property type="match status" value="1"/>
</dbReference>
<reference evidence="9" key="1">
    <citation type="journal article" date="2017" name="Proc. Natl. Acad. Sci. U.S.A.">
        <title>Simulation of Deepwater Horizon oil plume reveals substrate specialization within a complex community of hydrocarbon-degraders.</title>
        <authorList>
            <person name="Hu P."/>
            <person name="Dubinsky E.A."/>
            <person name="Probst A.J."/>
            <person name="Wang J."/>
            <person name="Sieber C.M.K."/>
            <person name="Tom L.M."/>
            <person name="Gardinali P."/>
            <person name="Banfield J.F."/>
            <person name="Atlas R.M."/>
            <person name="Andersen G.L."/>
        </authorList>
    </citation>
    <scope>NUCLEOTIDE SEQUENCE [LARGE SCALE GENOMIC DNA]</scope>
</reference>
<keyword evidence="3 5" id="KW-0238">DNA-binding</keyword>
<evidence type="ECO:0000259" key="7">
    <source>
        <dbReference type="PROSITE" id="PS51900"/>
    </source>
</evidence>
<dbReference type="InterPro" id="IPR010998">
    <property type="entry name" value="Integrase_recombinase_N"/>
</dbReference>
<comment type="similarity">
    <text evidence="1">Belongs to the 'phage' integrase family.</text>
</comment>
<keyword evidence="4" id="KW-0233">DNA recombination</keyword>
<dbReference type="GO" id="GO:0003677">
    <property type="term" value="F:DNA binding"/>
    <property type="evidence" value="ECO:0007669"/>
    <property type="project" value="UniProtKB-UniRule"/>
</dbReference>
<organism evidence="8 9">
    <name type="scientific">Nonlabens dokdonensis</name>
    <dbReference type="NCBI Taxonomy" id="328515"/>
    <lineage>
        <taxon>Bacteria</taxon>
        <taxon>Pseudomonadati</taxon>
        <taxon>Bacteroidota</taxon>
        <taxon>Flavobacteriia</taxon>
        <taxon>Flavobacteriales</taxon>
        <taxon>Flavobacteriaceae</taxon>
        <taxon>Nonlabens</taxon>
    </lineage>
</organism>
<dbReference type="PANTHER" id="PTHR30349">
    <property type="entry name" value="PHAGE INTEGRASE-RELATED"/>
    <property type="match status" value="1"/>
</dbReference>
<dbReference type="EMBL" id="MAAX01000194">
    <property type="protein sequence ID" value="OUS10606.1"/>
    <property type="molecule type" value="Genomic_DNA"/>
</dbReference>
<evidence type="ECO:0000256" key="2">
    <source>
        <dbReference type="ARBA" id="ARBA00022908"/>
    </source>
</evidence>
<dbReference type="InterPro" id="IPR002104">
    <property type="entry name" value="Integrase_catalytic"/>
</dbReference>
<dbReference type="InterPro" id="IPR044068">
    <property type="entry name" value="CB"/>
</dbReference>
<dbReference type="InterPro" id="IPR050090">
    <property type="entry name" value="Tyrosine_recombinase_XerCD"/>
</dbReference>
<keyword evidence="2" id="KW-0229">DNA integration</keyword>
<gene>
    <name evidence="8" type="ORF">A9Q93_12750</name>
</gene>
<evidence type="ECO:0000313" key="8">
    <source>
        <dbReference type="EMBL" id="OUS10606.1"/>
    </source>
</evidence>
<evidence type="ECO:0000256" key="4">
    <source>
        <dbReference type="ARBA" id="ARBA00023172"/>
    </source>
</evidence>
<sequence>MNAIQIDLTKHRNEAVFSIKFDYNKELIALLKEKTDAQYSGSRKFWYIAKERKQLLVITQLLKEQRYHYNCDENAQDFLEVYHKDHRATLLGFKEFLYSKRYSQSTITTYFTFLRQIAVHVKKAPLKELDASQLRSFIISHVDKKKMSISTQRQLISAVKQFYEYLGRPIEDIEQLQRPKRSKHLPTVISQIEVLRLLQKTYNLKHRTIIAMLYSCGLRIGELLELKVDAIDFERMCVHVKMGKGRKDRYVPLAQNIKALLHNYLSSYQPTDFFIAGEKNQSYSASSVRAMLKRSCKKAGISKKITPHDLRHSYATHLVENGVNLRIIQELLGHSRPETTMIYTHVAHKDLDKITNPLDAAVQQWQLLKRDKDNRNMRLSR</sequence>
<dbReference type="AlphaFoldDB" id="A0A1Z8AJU7"/>
<evidence type="ECO:0000256" key="5">
    <source>
        <dbReference type="PROSITE-ProRule" id="PRU01248"/>
    </source>
</evidence>
<dbReference type="PANTHER" id="PTHR30349:SF41">
    <property type="entry name" value="INTEGRASE_RECOMBINASE PROTEIN MJ0367-RELATED"/>
    <property type="match status" value="1"/>
</dbReference>
<evidence type="ECO:0000256" key="3">
    <source>
        <dbReference type="ARBA" id="ARBA00023125"/>
    </source>
</evidence>
<dbReference type="PROSITE" id="PS51900">
    <property type="entry name" value="CB"/>
    <property type="match status" value="1"/>
</dbReference>
<dbReference type="Pfam" id="PF00589">
    <property type="entry name" value="Phage_integrase"/>
    <property type="match status" value="1"/>
</dbReference>
<dbReference type="InterPro" id="IPR013762">
    <property type="entry name" value="Integrase-like_cat_sf"/>
</dbReference>
<dbReference type="GO" id="GO:0015074">
    <property type="term" value="P:DNA integration"/>
    <property type="evidence" value="ECO:0007669"/>
    <property type="project" value="UniProtKB-KW"/>
</dbReference>
<dbReference type="Gene3D" id="1.10.443.10">
    <property type="entry name" value="Intergrase catalytic core"/>
    <property type="match status" value="1"/>
</dbReference>
<feature type="domain" description="Core-binding (CB)" evidence="7">
    <location>
        <begin position="69"/>
        <end position="167"/>
    </location>
</feature>
<evidence type="ECO:0000259" key="6">
    <source>
        <dbReference type="PROSITE" id="PS51898"/>
    </source>
</evidence>
<dbReference type="SUPFAM" id="SSF56349">
    <property type="entry name" value="DNA breaking-rejoining enzymes"/>
    <property type="match status" value="1"/>
</dbReference>
<name>A0A1Z8AJU7_9FLAO</name>
<dbReference type="NCBIfam" id="NF040815">
    <property type="entry name" value="recomb_XerA_Arch"/>
    <property type="match status" value="1"/>
</dbReference>
<dbReference type="Gene3D" id="1.10.150.130">
    <property type="match status" value="1"/>
</dbReference>
<dbReference type="Proteomes" id="UP000196102">
    <property type="component" value="Unassembled WGS sequence"/>
</dbReference>